<dbReference type="InterPro" id="IPR001087">
    <property type="entry name" value="GDSL"/>
</dbReference>
<proteinExistence type="inferred from homology"/>
<dbReference type="PANTHER" id="PTHR45966:SF1">
    <property type="entry name" value="GDSL ESTERASE_LIPASE 1-RELATED"/>
    <property type="match status" value="1"/>
</dbReference>
<organism evidence="3 4">
    <name type="scientific">Acer saccharum</name>
    <name type="common">Sugar maple</name>
    <dbReference type="NCBI Taxonomy" id="4024"/>
    <lineage>
        <taxon>Eukaryota</taxon>
        <taxon>Viridiplantae</taxon>
        <taxon>Streptophyta</taxon>
        <taxon>Embryophyta</taxon>
        <taxon>Tracheophyta</taxon>
        <taxon>Spermatophyta</taxon>
        <taxon>Magnoliopsida</taxon>
        <taxon>eudicotyledons</taxon>
        <taxon>Gunneridae</taxon>
        <taxon>Pentapetalae</taxon>
        <taxon>rosids</taxon>
        <taxon>malvids</taxon>
        <taxon>Sapindales</taxon>
        <taxon>Sapindaceae</taxon>
        <taxon>Hippocastanoideae</taxon>
        <taxon>Acereae</taxon>
        <taxon>Acer</taxon>
    </lineage>
</organism>
<accession>A0AA39SP27</accession>
<gene>
    <name evidence="3" type="ORF">LWI29_018802</name>
</gene>
<dbReference type="InterPro" id="IPR044552">
    <property type="entry name" value="GLIP1-5/GLL25"/>
</dbReference>
<evidence type="ECO:0000256" key="2">
    <source>
        <dbReference type="ARBA" id="ARBA00022729"/>
    </source>
</evidence>
<protein>
    <submittedName>
        <fullName evidence="3">Uncharacterized protein</fullName>
    </submittedName>
</protein>
<dbReference type="SUPFAM" id="SSF52266">
    <property type="entry name" value="SGNH hydrolase"/>
    <property type="match status" value="1"/>
</dbReference>
<dbReference type="GO" id="GO:0016298">
    <property type="term" value="F:lipase activity"/>
    <property type="evidence" value="ECO:0007669"/>
    <property type="project" value="TreeGrafter"/>
</dbReference>
<name>A0AA39SP27_ACESA</name>
<reference evidence="3" key="2">
    <citation type="submission" date="2023-06" db="EMBL/GenBank/DDBJ databases">
        <authorList>
            <person name="Swenson N.G."/>
            <person name="Wegrzyn J.L."/>
            <person name="Mcevoy S.L."/>
        </authorList>
    </citation>
    <scope>NUCLEOTIDE SEQUENCE</scope>
    <source>
        <strain evidence="3">NS2018</strain>
        <tissue evidence="3">Leaf</tissue>
    </source>
</reference>
<comment type="similarity">
    <text evidence="1">Belongs to the 'GDSL' lipolytic enzyme family.</text>
</comment>
<dbReference type="EMBL" id="JAUESC010000004">
    <property type="protein sequence ID" value="KAK0596766.1"/>
    <property type="molecule type" value="Genomic_DNA"/>
</dbReference>
<dbReference type="InterPro" id="IPR036514">
    <property type="entry name" value="SGNH_hydro_sf"/>
</dbReference>
<keyword evidence="2" id="KW-0732">Signal</keyword>
<dbReference type="Gene3D" id="3.40.50.1110">
    <property type="entry name" value="SGNH hydrolase"/>
    <property type="match status" value="1"/>
</dbReference>
<dbReference type="Proteomes" id="UP001168877">
    <property type="component" value="Unassembled WGS sequence"/>
</dbReference>
<dbReference type="PANTHER" id="PTHR45966">
    <property type="entry name" value="GDSL-LIKE LIPASE/ACYLHYDROLASE"/>
    <property type="match status" value="1"/>
</dbReference>
<sequence length="453" mass="51068">MSLLHSRQSSHLMGKPSSSIQPEDFAMVVTRNIPDFTALHENLSLWRPYLYDQSGKHQFLNGASFASAGAPVLSCVNPKVENLHFKILDLWGANQMLKQQYNLSVKACVEELQTIAILHNNALSNVTKELERRLSGFNYLNFDFFDALNDMTSHPEKYALHANLSLWRPYLSYQPGKYQFLNGANFASAGASVLPYNDPEVLHLDIQLGFFKNVASLWRQKLGDAEANKRLNNAVFLISIGGVDYVPFPSHYPNATESEKQEYVNWVIGNITYMITEIYETGGRKFAFQNVAPLGCTPGAKQTNNLTDDECVEELLEMPTLHNNALFNAAKELEIKLPAFKYLVFDYYNLLYDRIKHPSKYGFEESNIACCGSGANRGADCGIGEYELCSDPNEYLFFDGYHPSERANSQLSELLWSGGKNATAPLNMKQLIALEELDQEIVKFSDHVMKFSI</sequence>
<comment type="caution">
    <text evidence="3">The sequence shown here is derived from an EMBL/GenBank/DDBJ whole genome shotgun (WGS) entry which is preliminary data.</text>
</comment>
<reference evidence="3" key="1">
    <citation type="journal article" date="2022" name="Plant J.">
        <title>Strategies of tolerance reflected in two North American maple genomes.</title>
        <authorList>
            <person name="McEvoy S.L."/>
            <person name="Sezen U.U."/>
            <person name="Trouern-Trend A."/>
            <person name="McMahon S.M."/>
            <person name="Schaberg P.G."/>
            <person name="Yang J."/>
            <person name="Wegrzyn J.L."/>
            <person name="Swenson N.G."/>
        </authorList>
    </citation>
    <scope>NUCLEOTIDE SEQUENCE</scope>
    <source>
        <strain evidence="3">NS2018</strain>
    </source>
</reference>
<evidence type="ECO:0000256" key="1">
    <source>
        <dbReference type="ARBA" id="ARBA00008668"/>
    </source>
</evidence>
<dbReference type="Pfam" id="PF00657">
    <property type="entry name" value="Lipase_GDSL"/>
    <property type="match status" value="1"/>
</dbReference>
<dbReference type="AlphaFoldDB" id="A0AA39SP27"/>
<evidence type="ECO:0000313" key="4">
    <source>
        <dbReference type="Proteomes" id="UP001168877"/>
    </source>
</evidence>
<keyword evidence="4" id="KW-1185">Reference proteome</keyword>
<evidence type="ECO:0000313" key="3">
    <source>
        <dbReference type="EMBL" id="KAK0596766.1"/>
    </source>
</evidence>